<gene>
    <name evidence="1" type="ORF">LCGC14_0885650</name>
</gene>
<proteinExistence type="predicted"/>
<dbReference type="AlphaFoldDB" id="A0A0F9S7N3"/>
<comment type="caution">
    <text evidence="1">The sequence shown here is derived from an EMBL/GenBank/DDBJ whole genome shotgun (WGS) entry which is preliminary data.</text>
</comment>
<dbReference type="EMBL" id="LAZR01002808">
    <property type="protein sequence ID" value="KKN25358.1"/>
    <property type="molecule type" value="Genomic_DNA"/>
</dbReference>
<sequence>MEREIMTYYTVLKRIKAFKKCIVCNKKSKIVISQFVDNAINIIPICVKHFKKELPDYTLEYACISCPDNLKCDIQKVLFTSKEIKIFREDNDL</sequence>
<reference evidence="1" key="1">
    <citation type="journal article" date="2015" name="Nature">
        <title>Complex archaea that bridge the gap between prokaryotes and eukaryotes.</title>
        <authorList>
            <person name="Spang A."/>
            <person name="Saw J.H."/>
            <person name="Jorgensen S.L."/>
            <person name="Zaremba-Niedzwiedzka K."/>
            <person name="Martijn J."/>
            <person name="Lind A.E."/>
            <person name="van Eijk R."/>
            <person name="Schleper C."/>
            <person name="Guy L."/>
            <person name="Ettema T.J."/>
        </authorList>
    </citation>
    <scope>NUCLEOTIDE SEQUENCE</scope>
</reference>
<evidence type="ECO:0000313" key="1">
    <source>
        <dbReference type="EMBL" id="KKN25358.1"/>
    </source>
</evidence>
<name>A0A0F9S7N3_9ZZZZ</name>
<protein>
    <submittedName>
        <fullName evidence="1">Uncharacterized protein</fullName>
    </submittedName>
</protein>
<accession>A0A0F9S7N3</accession>
<organism evidence="1">
    <name type="scientific">marine sediment metagenome</name>
    <dbReference type="NCBI Taxonomy" id="412755"/>
    <lineage>
        <taxon>unclassified sequences</taxon>
        <taxon>metagenomes</taxon>
        <taxon>ecological metagenomes</taxon>
    </lineage>
</organism>